<sequence>MEFLSSWVRPTALFATAFDRVDLLSVSAMLARAGGELEHLNLMPVQDDDMVQATALARFRFAELAVLGQCARLQSVSVDLIDVPWGTELVRGVLAYVPDTTRRLRFTLEADQVDAVLDALAKLALARPHAQLQRVEFRRVCLGYVPAEPAYAEILHEVRELAQEKLPARYNEIVEFFP</sequence>
<name>A0A0C3S301_PHLG1</name>
<gene>
    <name evidence="1" type="ORF">PHLGIDRAFT_20071</name>
</gene>
<dbReference type="Proteomes" id="UP000053257">
    <property type="component" value="Unassembled WGS sequence"/>
</dbReference>
<proteinExistence type="predicted"/>
<dbReference type="HOGENOM" id="CLU_1511124_0_0_1"/>
<dbReference type="EMBL" id="KN840586">
    <property type="protein sequence ID" value="KIP04122.1"/>
    <property type="molecule type" value="Genomic_DNA"/>
</dbReference>
<protein>
    <submittedName>
        <fullName evidence="1">Uncharacterized protein</fullName>
    </submittedName>
</protein>
<organism evidence="1 2">
    <name type="scientific">Phlebiopsis gigantea (strain 11061_1 CR5-6)</name>
    <name type="common">White-rot fungus</name>
    <name type="synonym">Peniophora gigantea</name>
    <dbReference type="NCBI Taxonomy" id="745531"/>
    <lineage>
        <taxon>Eukaryota</taxon>
        <taxon>Fungi</taxon>
        <taxon>Dikarya</taxon>
        <taxon>Basidiomycota</taxon>
        <taxon>Agaricomycotina</taxon>
        <taxon>Agaricomycetes</taxon>
        <taxon>Polyporales</taxon>
        <taxon>Phanerochaetaceae</taxon>
        <taxon>Phlebiopsis</taxon>
    </lineage>
</organism>
<dbReference type="OrthoDB" id="2788229at2759"/>
<evidence type="ECO:0000313" key="2">
    <source>
        <dbReference type="Proteomes" id="UP000053257"/>
    </source>
</evidence>
<reference evidence="1 2" key="1">
    <citation type="journal article" date="2014" name="PLoS Genet.">
        <title>Analysis of the Phlebiopsis gigantea genome, transcriptome and secretome provides insight into its pioneer colonization strategies of wood.</title>
        <authorList>
            <person name="Hori C."/>
            <person name="Ishida T."/>
            <person name="Igarashi K."/>
            <person name="Samejima M."/>
            <person name="Suzuki H."/>
            <person name="Master E."/>
            <person name="Ferreira P."/>
            <person name="Ruiz-Duenas F.J."/>
            <person name="Held B."/>
            <person name="Canessa P."/>
            <person name="Larrondo L.F."/>
            <person name="Schmoll M."/>
            <person name="Druzhinina I.S."/>
            <person name="Kubicek C.P."/>
            <person name="Gaskell J.A."/>
            <person name="Kersten P."/>
            <person name="St John F."/>
            <person name="Glasner J."/>
            <person name="Sabat G."/>
            <person name="Splinter BonDurant S."/>
            <person name="Syed K."/>
            <person name="Yadav J."/>
            <person name="Mgbeahuruike A.C."/>
            <person name="Kovalchuk A."/>
            <person name="Asiegbu F.O."/>
            <person name="Lackner G."/>
            <person name="Hoffmeister D."/>
            <person name="Rencoret J."/>
            <person name="Gutierrez A."/>
            <person name="Sun H."/>
            <person name="Lindquist E."/>
            <person name="Barry K."/>
            <person name="Riley R."/>
            <person name="Grigoriev I.V."/>
            <person name="Henrissat B."/>
            <person name="Kues U."/>
            <person name="Berka R.M."/>
            <person name="Martinez A.T."/>
            <person name="Covert S.F."/>
            <person name="Blanchette R.A."/>
            <person name="Cullen D."/>
        </authorList>
    </citation>
    <scope>NUCLEOTIDE SEQUENCE [LARGE SCALE GENOMIC DNA]</scope>
    <source>
        <strain evidence="1 2">11061_1 CR5-6</strain>
    </source>
</reference>
<accession>A0A0C3S301</accession>
<keyword evidence="2" id="KW-1185">Reference proteome</keyword>
<dbReference type="AlphaFoldDB" id="A0A0C3S301"/>
<evidence type="ECO:0000313" key="1">
    <source>
        <dbReference type="EMBL" id="KIP04122.1"/>
    </source>
</evidence>